<protein>
    <submittedName>
        <fullName evidence="1">Uncharacterized protein</fullName>
    </submittedName>
</protein>
<evidence type="ECO:0000313" key="2">
    <source>
        <dbReference type="Proteomes" id="UP000314294"/>
    </source>
</evidence>
<dbReference type="OrthoDB" id="10616238at2759"/>
<sequence length="62" mass="6462">MGNACCANESPCASAEEKSGLLKDDSKVMGPLAETSVVGTCGPVGDHDIRLCDQITGEHKER</sequence>
<organism evidence="1 2">
    <name type="scientific">Liparis tanakae</name>
    <name type="common">Tanaka's snailfish</name>
    <dbReference type="NCBI Taxonomy" id="230148"/>
    <lineage>
        <taxon>Eukaryota</taxon>
        <taxon>Metazoa</taxon>
        <taxon>Chordata</taxon>
        <taxon>Craniata</taxon>
        <taxon>Vertebrata</taxon>
        <taxon>Euteleostomi</taxon>
        <taxon>Actinopterygii</taxon>
        <taxon>Neopterygii</taxon>
        <taxon>Teleostei</taxon>
        <taxon>Neoteleostei</taxon>
        <taxon>Acanthomorphata</taxon>
        <taxon>Eupercaria</taxon>
        <taxon>Perciformes</taxon>
        <taxon>Cottioidei</taxon>
        <taxon>Cottales</taxon>
        <taxon>Liparidae</taxon>
        <taxon>Liparis</taxon>
    </lineage>
</organism>
<gene>
    <name evidence="1" type="ORF">EYF80_034810</name>
</gene>
<dbReference type="EMBL" id="SRLO01000470">
    <property type="protein sequence ID" value="TNN54943.1"/>
    <property type="molecule type" value="Genomic_DNA"/>
</dbReference>
<accession>A0A4Z2GQ91</accession>
<reference evidence="1 2" key="1">
    <citation type="submission" date="2019-03" db="EMBL/GenBank/DDBJ databases">
        <title>First draft genome of Liparis tanakae, snailfish: a comprehensive survey of snailfish specific genes.</title>
        <authorList>
            <person name="Kim W."/>
            <person name="Song I."/>
            <person name="Jeong J.-H."/>
            <person name="Kim D."/>
            <person name="Kim S."/>
            <person name="Ryu S."/>
            <person name="Song J.Y."/>
            <person name="Lee S.K."/>
        </authorList>
    </citation>
    <scope>NUCLEOTIDE SEQUENCE [LARGE SCALE GENOMIC DNA]</scope>
    <source>
        <tissue evidence="1">Muscle</tissue>
    </source>
</reference>
<evidence type="ECO:0000313" key="1">
    <source>
        <dbReference type="EMBL" id="TNN54943.1"/>
    </source>
</evidence>
<keyword evidence="2" id="KW-1185">Reference proteome</keyword>
<dbReference type="Proteomes" id="UP000314294">
    <property type="component" value="Unassembled WGS sequence"/>
</dbReference>
<dbReference type="AlphaFoldDB" id="A0A4Z2GQ91"/>
<comment type="caution">
    <text evidence="1">The sequence shown here is derived from an EMBL/GenBank/DDBJ whole genome shotgun (WGS) entry which is preliminary data.</text>
</comment>
<name>A0A4Z2GQ91_9TELE</name>
<proteinExistence type="predicted"/>